<dbReference type="Proteomes" id="UP001150238">
    <property type="component" value="Unassembled WGS sequence"/>
</dbReference>
<feature type="signal peptide" evidence="1">
    <location>
        <begin position="1"/>
        <end position="22"/>
    </location>
</feature>
<name>A0A9W9ADH9_9AGAR</name>
<sequence length="161" mass="18309">MHLLSFNDLVFVLSLGTVIVSASPIVGRREAQLLGYMRPRESDGQICQESKRIFSSASSCPVTPPIYEKPPEYFTPNSWECKVFDTNNLFALVKDKLESDQKKELPFMYSGVLWQMAIPKGLVNRRPPTLECYRLSDAYKTMDRPDANWDALRKACPKGTI</sequence>
<dbReference type="AlphaFoldDB" id="A0A9W9ADH9"/>
<evidence type="ECO:0000313" key="2">
    <source>
        <dbReference type="EMBL" id="KAJ4479638.1"/>
    </source>
</evidence>
<protein>
    <submittedName>
        <fullName evidence="2">Uncharacterized protein</fullName>
    </submittedName>
</protein>
<comment type="caution">
    <text evidence="2">The sequence shown here is derived from an EMBL/GenBank/DDBJ whole genome shotgun (WGS) entry which is preliminary data.</text>
</comment>
<feature type="chain" id="PRO_5040930587" evidence="1">
    <location>
        <begin position="23"/>
        <end position="161"/>
    </location>
</feature>
<organism evidence="2 3">
    <name type="scientific">Lentinula lateritia</name>
    <dbReference type="NCBI Taxonomy" id="40482"/>
    <lineage>
        <taxon>Eukaryota</taxon>
        <taxon>Fungi</taxon>
        <taxon>Dikarya</taxon>
        <taxon>Basidiomycota</taxon>
        <taxon>Agaricomycotina</taxon>
        <taxon>Agaricomycetes</taxon>
        <taxon>Agaricomycetidae</taxon>
        <taxon>Agaricales</taxon>
        <taxon>Marasmiineae</taxon>
        <taxon>Omphalotaceae</taxon>
        <taxon>Lentinula</taxon>
    </lineage>
</organism>
<reference evidence="2" key="2">
    <citation type="journal article" date="2023" name="Proc. Natl. Acad. Sci. U.S.A.">
        <title>A global phylogenomic analysis of the shiitake genus Lentinula.</title>
        <authorList>
            <person name="Sierra-Patev S."/>
            <person name="Min B."/>
            <person name="Naranjo-Ortiz M."/>
            <person name="Looney B."/>
            <person name="Konkel Z."/>
            <person name="Slot J.C."/>
            <person name="Sakamoto Y."/>
            <person name="Steenwyk J.L."/>
            <person name="Rokas A."/>
            <person name="Carro J."/>
            <person name="Camarero S."/>
            <person name="Ferreira P."/>
            <person name="Molpeceres G."/>
            <person name="Ruiz-Duenas F.J."/>
            <person name="Serrano A."/>
            <person name="Henrissat B."/>
            <person name="Drula E."/>
            <person name="Hughes K.W."/>
            <person name="Mata J.L."/>
            <person name="Ishikawa N.K."/>
            <person name="Vargas-Isla R."/>
            <person name="Ushijima S."/>
            <person name="Smith C.A."/>
            <person name="Donoghue J."/>
            <person name="Ahrendt S."/>
            <person name="Andreopoulos W."/>
            <person name="He G."/>
            <person name="LaButti K."/>
            <person name="Lipzen A."/>
            <person name="Ng V."/>
            <person name="Riley R."/>
            <person name="Sandor L."/>
            <person name="Barry K."/>
            <person name="Martinez A.T."/>
            <person name="Xiao Y."/>
            <person name="Gibbons J.G."/>
            <person name="Terashima K."/>
            <person name="Grigoriev I.V."/>
            <person name="Hibbett D."/>
        </authorList>
    </citation>
    <scope>NUCLEOTIDE SEQUENCE</scope>
    <source>
        <strain evidence="2">Sp2 HRB7682 ss15</strain>
    </source>
</reference>
<keyword evidence="1" id="KW-0732">Signal</keyword>
<accession>A0A9W9ADH9</accession>
<proteinExistence type="predicted"/>
<reference evidence="2" key="1">
    <citation type="submission" date="2022-08" db="EMBL/GenBank/DDBJ databases">
        <authorList>
            <consortium name="DOE Joint Genome Institute"/>
            <person name="Min B."/>
            <person name="Riley R."/>
            <person name="Sierra-Patev S."/>
            <person name="Naranjo-Ortiz M."/>
            <person name="Looney B."/>
            <person name="Konkel Z."/>
            <person name="Slot J.C."/>
            <person name="Sakamoto Y."/>
            <person name="Steenwyk J.L."/>
            <person name="Rokas A."/>
            <person name="Carro J."/>
            <person name="Camarero S."/>
            <person name="Ferreira P."/>
            <person name="Molpeceres G."/>
            <person name="Ruiz-Duenas F.J."/>
            <person name="Serrano A."/>
            <person name="Henrissat B."/>
            <person name="Drula E."/>
            <person name="Hughes K.W."/>
            <person name="Mata J.L."/>
            <person name="Ishikawa N.K."/>
            <person name="Vargas-Isla R."/>
            <person name="Ushijima S."/>
            <person name="Smith C.A."/>
            <person name="Ahrendt S."/>
            <person name="Andreopoulos W."/>
            <person name="He G."/>
            <person name="Labutti K."/>
            <person name="Lipzen A."/>
            <person name="Ng V."/>
            <person name="Sandor L."/>
            <person name="Barry K."/>
            <person name="Martinez A.T."/>
            <person name="Xiao Y."/>
            <person name="Gibbons J.G."/>
            <person name="Terashima K."/>
            <person name="Hibbett D.S."/>
            <person name="Grigoriev I.V."/>
        </authorList>
    </citation>
    <scope>NUCLEOTIDE SEQUENCE</scope>
    <source>
        <strain evidence="2">Sp2 HRB7682 ss15</strain>
    </source>
</reference>
<dbReference type="EMBL" id="JANVFS010000016">
    <property type="protein sequence ID" value="KAJ4479638.1"/>
    <property type="molecule type" value="Genomic_DNA"/>
</dbReference>
<gene>
    <name evidence="2" type="ORF">C8J55DRAFT_560793</name>
</gene>
<evidence type="ECO:0000313" key="3">
    <source>
        <dbReference type="Proteomes" id="UP001150238"/>
    </source>
</evidence>
<evidence type="ECO:0000256" key="1">
    <source>
        <dbReference type="SAM" id="SignalP"/>
    </source>
</evidence>